<organism evidence="1 2">
    <name type="scientific">Palleronia abyssalis</name>
    <dbReference type="NCBI Taxonomy" id="1501240"/>
    <lineage>
        <taxon>Bacteria</taxon>
        <taxon>Pseudomonadati</taxon>
        <taxon>Pseudomonadota</taxon>
        <taxon>Alphaproteobacteria</taxon>
        <taxon>Rhodobacterales</taxon>
        <taxon>Roseobacteraceae</taxon>
        <taxon>Palleronia</taxon>
    </lineage>
</organism>
<reference evidence="2" key="1">
    <citation type="submission" date="2018-03" db="EMBL/GenBank/DDBJ databases">
        <authorList>
            <person name="Rodrigo-Torres L."/>
            <person name="Arahal R. D."/>
            <person name="Lucena T."/>
        </authorList>
    </citation>
    <scope>NUCLEOTIDE SEQUENCE [LARGE SCALE GENOMIC DNA]</scope>
    <source>
        <strain evidence="2">CECT 8504</strain>
    </source>
</reference>
<keyword evidence="2" id="KW-1185">Reference proteome</keyword>
<evidence type="ECO:0008006" key="3">
    <source>
        <dbReference type="Google" id="ProtNLM"/>
    </source>
</evidence>
<accession>A0A2R8BWF0</accession>
<dbReference type="Pfam" id="PF13704">
    <property type="entry name" value="Glyco_tranf_2_4"/>
    <property type="match status" value="1"/>
</dbReference>
<gene>
    <name evidence="1" type="ORF">PAA8504_02224</name>
</gene>
<dbReference type="SUPFAM" id="SSF53448">
    <property type="entry name" value="Nucleotide-diphospho-sugar transferases"/>
    <property type="match status" value="1"/>
</dbReference>
<dbReference type="RefSeq" id="WP_245897588.1">
    <property type="nucleotide sequence ID" value="NZ_ONZF01000004.1"/>
</dbReference>
<dbReference type="Proteomes" id="UP000244912">
    <property type="component" value="Unassembled WGS sequence"/>
</dbReference>
<evidence type="ECO:0000313" key="1">
    <source>
        <dbReference type="EMBL" id="SPJ24396.1"/>
    </source>
</evidence>
<name>A0A2R8BWF0_9RHOB</name>
<evidence type="ECO:0000313" key="2">
    <source>
        <dbReference type="Proteomes" id="UP000244912"/>
    </source>
</evidence>
<dbReference type="AlphaFoldDB" id="A0A2R8BWF0"/>
<protein>
    <recommendedName>
        <fullName evidence="3">Glycosyl transferase family 2</fullName>
    </recommendedName>
</protein>
<dbReference type="InterPro" id="IPR029044">
    <property type="entry name" value="Nucleotide-diphossugar_trans"/>
</dbReference>
<proteinExistence type="predicted"/>
<sequence>MTQRVLGVSCLRDEGANLLHWLAHHRAAGITDWLLFTNDCADGTDTLLDLLQGAGIVTHLRSAVPEGKTPQWSALRQAGSHPAMGAADWVAVIDCDEYLNLRAPLDTVQDLIAACDADAIVLPWRLFGHAGHAMRPPVPPTQAFTRAIPEDALYPALARFFKTLFRRKAFRAPGVHRPKPLKDRVAAWVDGSGTPLPGDFAQGGRIMLWGAPLATDRVQLNHYSVRSAEEFVAKAARGLPNHTDKPVDLTYWVERNFNTVPDDSIARMAPATAAELDRLRALPGVARAEAASLDWHRATFRRALQDPATVKLYGRLLLATTSTPPDPETARTLIRLFQQGGGA</sequence>
<dbReference type="EMBL" id="ONZF01000004">
    <property type="protein sequence ID" value="SPJ24396.1"/>
    <property type="molecule type" value="Genomic_DNA"/>
</dbReference>